<feature type="region of interest" description="Disordered" evidence="1">
    <location>
        <begin position="405"/>
        <end position="428"/>
    </location>
</feature>
<feature type="compositionally biased region" description="Basic and acidic residues" evidence="1">
    <location>
        <begin position="122"/>
        <end position="131"/>
    </location>
</feature>
<evidence type="ECO:0000256" key="2">
    <source>
        <dbReference type="SAM" id="Phobius"/>
    </source>
</evidence>
<evidence type="ECO:0000313" key="5">
    <source>
        <dbReference type="Proteomes" id="UP000002009"/>
    </source>
</evidence>
<name>C1EF59_MICCC</name>
<evidence type="ECO:0000256" key="1">
    <source>
        <dbReference type="SAM" id="MobiDB-lite"/>
    </source>
</evidence>
<dbReference type="EMBL" id="CP001331">
    <property type="protein sequence ID" value="ACO66792.1"/>
    <property type="molecule type" value="Genomic_DNA"/>
</dbReference>
<dbReference type="Proteomes" id="UP000002009">
    <property type="component" value="Chromosome 13"/>
</dbReference>
<gene>
    <name evidence="4" type="ORF">MICPUN_63673</name>
</gene>
<feature type="signal peptide" evidence="3">
    <location>
        <begin position="1"/>
        <end position="22"/>
    </location>
</feature>
<keyword evidence="2" id="KW-0472">Membrane</keyword>
<keyword evidence="2" id="KW-1133">Transmembrane helix</keyword>
<reference evidence="4 5" key="1">
    <citation type="journal article" date="2009" name="Science">
        <title>Green evolution and dynamic adaptations revealed by genomes of the marine picoeukaryotes Micromonas.</title>
        <authorList>
            <person name="Worden A.Z."/>
            <person name="Lee J.H."/>
            <person name="Mock T."/>
            <person name="Rouze P."/>
            <person name="Simmons M.P."/>
            <person name="Aerts A.L."/>
            <person name="Allen A.E."/>
            <person name="Cuvelier M.L."/>
            <person name="Derelle E."/>
            <person name="Everett M.V."/>
            <person name="Foulon E."/>
            <person name="Grimwood J."/>
            <person name="Gundlach H."/>
            <person name="Henrissat B."/>
            <person name="Napoli C."/>
            <person name="McDonald S.M."/>
            <person name="Parker M.S."/>
            <person name="Rombauts S."/>
            <person name="Salamov A."/>
            <person name="Von Dassow P."/>
            <person name="Badger J.H."/>
            <person name="Coutinho P.M."/>
            <person name="Demir E."/>
            <person name="Dubchak I."/>
            <person name="Gentemann C."/>
            <person name="Eikrem W."/>
            <person name="Gready J.E."/>
            <person name="John U."/>
            <person name="Lanier W."/>
            <person name="Lindquist E.A."/>
            <person name="Lucas S."/>
            <person name="Mayer K.F."/>
            <person name="Moreau H."/>
            <person name="Not F."/>
            <person name="Otillar R."/>
            <person name="Panaud O."/>
            <person name="Pangilinan J."/>
            <person name="Paulsen I."/>
            <person name="Piegu B."/>
            <person name="Poliakov A."/>
            <person name="Robbens S."/>
            <person name="Schmutz J."/>
            <person name="Toulza E."/>
            <person name="Wyss T."/>
            <person name="Zelensky A."/>
            <person name="Zhou K."/>
            <person name="Armbrust E.V."/>
            <person name="Bhattacharya D."/>
            <person name="Goodenough U.W."/>
            <person name="Van de Peer Y."/>
            <person name="Grigoriev I.V."/>
        </authorList>
    </citation>
    <scope>NUCLEOTIDE SEQUENCE [LARGE SCALE GENOMIC DNA]</scope>
    <source>
        <strain evidence="5">RCC299 / NOUM17</strain>
    </source>
</reference>
<dbReference type="AlphaFoldDB" id="C1EF59"/>
<feature type="chain" id="PRO_5002906909" evidence="3">
    <location>
        <begin position="23"/>
        <end position="428"/>
    </location>
</feature>
<dbReference type="GeneID" id="8248464"/>
<dbReference type="KEGG" id="mis:MICPUN_63673"/>
<protein>
    <submittedName>
        <fullName evidence="4">Uncharacterized protein</fullName>
    </submittedName>
</protein>
<sequence length="428" mass="45897">MAGPRGALALACAFALVADAEAKARAGRRGGGYSIVNTGQGGDLDLAATVIILAFVGLAVIFCALGAWSGYGARRLTRYRARHDASRALEELDLVPLEPGTKVTLRHNGVDIDGVGTVLRSSEPHGDKVEIEWPPSTPSHFTYRPDGPRGPKMRVRRGAWWPRASVVPWRDPPEDTIECEAPAADTPDAPTDTPNLASLAPGPWLCEWRSDDAAPEPWNPKSRYNAAAKVNSFGLVLEVDDAGDGNEDGRTRLVSTAVTDSIDPGIDDDEERLYLERLYRSASASVTVSWTSGRVVASMSPQTNSDTKTTKPSVFFTGRVLTKAVTAGSWNAMIECEGVWRSVDGVGGWMRLCRVHGPWLETRALDLGFPSPNARRRLKAAVHAVRAHGFFAAVGAAASRERAKKAAAGRGDDGSFVEEEEVSISVEA</sequence>
<feature type="transmembrane region" description="Helical" evidence="2">
    <location>
        <begin position="46"/>
        <end position="71"/>
    </location>
</feature>
<feature type="compositionally biased region" description="Low complexity" evidence="1">
    <location>
        <begin position="181"/>
        <end position="194"/>
    </location>
</feature>
<organism evidence="4 5">
    <name type="scientific">Micromonas commoda (strain RCC299 / NOUM17 / CCMP2709)</name>
    <name type="common">Picoplanktonic green alga</name>
    <dbReference type="NCBI Taxonomy" id="296587"/>
    <lineage>
        <taxon>Eukaryota</taxon>
        <taxon>Viridiplantae</taxon>
        <taxon>Chlorophyta</taxon>
        <taxon>Mamiellophyceae</taxon>
        <taxon>Mamiellales</taxon>
        <taxon>Mamiellaceae</taxon>
        <taxon>Micromonas</taxon>
    </lineage>
</organism>
<dbReference type="InParanoid" id="C1EF59"/>
<feature type="region of interest" description="Disordered" evidence="1">
    <location>
        <begin position="171"/>
        <end position="201"/>
    </location>
</feature>
<keyword evidence="3" id="KW-0732">Signal</keyword>
<accession>C1EF59</accession>
<keyword evidence="2" id="KW-0812">Transmembrane</keyword>
<feature type="region of interest" description="Disordered" evidence="1">
    <location>
        <begin position="121"/>
        <end position="148"/>
    </location>
</feature>
<keyword evidence="5" id="KW-1185">Reference proteome</keyword>
<dbReference type="RefSeq" id="XP_002505534.1">
    <property type="nucleotide sequence ID" value="XM_002505488.1"/>
</dbReference>
<evidence type="ECO:0000313" key="4">
    <source>
        <dbReference type="EMBL" id="ACO66792.1"/>
    </source>
</evidence>
<evidence type="ECO:0000256" key="3">
    <source>
        <dbReference type="SAM" id="SignalP"/>
    </source>
</evidence>
<proteinExistence type="predicted"/>